<protein>
    <submittedName>
        <fullName evidence="2">Uncharacterized protein</fullName>
    </submittedName>
</protein>
<evidence type="ECO:0000313" key="3">
    <source>
        <dbReference type="Proteomes" id="UP001610432"/>
    </source>
</evidence>
<proteinExistence type="predicted"/>
<sequence length="99" mass="10923">MVARASLRKGLWSGCKKARWDLADCYADPKPRHPCSSGAPPATLRKGRPVKQSSVGGRDGLIRADLAQAGRGMLRGVWSGLFCVCHWLDRLVFFFCFSL</sequence>
<dbReference type="RefSeq" id="XP_070880578.1">
    <property type="nucleotide sequence ID" value="XM_071030614.1"/>
</dbReference>
<keyword evidence="3" id="KW-1185">Reference proteome</keyword>
<dbReference type="EMBL" id="JBFXLQ010000090">
    <property type="protein sequence ID" value="KAL2860684.1"/>
    <property type="molecule type" value="Genomic_DNA"/>
</dbReference>
<gene>
    <name evidence="2" type="ORF">BJX67DRAFT_368273</name>
</gene>
<organism evidence="2 3">
    <name type="scientific">Aspergillus lucknowensis</name>
    <dbReference type="NCBI Taxonomy" id="176173"/>
    <lineage>
        <taxon>Eukaryota</taxon>
        <taxon>Fungi</taxon>
        <taxon>Dikarya</taxon>
        <taxon>Ascomycota</taxon>
        <taxon>Pezizomycotina</taxon>
        <taxon>Eurotiomycetes</taxon>
        <taxon>Eurotiomycetidae</taxon>
        <taxon>Eurotiales</taxon>
        <taxon>Aspergillaceae</taxon>
        <taxon>Aspergillus</taxon>
        <taxon>Aspergillus subgen. Nidulantes</taxon>
    </lineage>
</organism>
<accession>A0ABR4L940</accession>
<reference evidence="2 3" key="1">
    <citation type="submission" date="2024-07" db="EMBL/GenBank/DDBJ databases">
        <title>Section-level genome sequencing and comparative genomics of Aspergillus sections Usti and Cavernicolus.</title>
        <authorList>
            <consortium name="Lawrence Berkeley National Laboratory"/>
            <person name="Nybo J.L."/>
            <person name="Vesth T.C."/>
            <person name="Theobald S."/>
            <person name="Frisvad J.C."/>
            <person name="Larsen T.O."/>
            <person name="Kjaerboelling I."/>
            <person name="Rothschild-Mancinelli K."/>
            <person name="Lyhne E.K."/>
            <person name="Kogle M.E."/>
            <person name="Barry K."/>
            <person name="Clum A."/>
            <person name="Na H."/>
            <person name="Ledsgaard L."/>
            <person name="Lin J."/>
            <person name="Lipzen A."/>
            <person name="Kuo A."/>
            <person name="Riley R."/>
            <person name="Mondo S."/>
            <person name="Labutti K."/>
            <person name="Haridas S."/>
            <person name="Pangalinan J."/>
            <person name="Salamov A.A."/>
            <person name="Simmons B.A."/>
            <person name="Magnuson J.K."/>
            <person name="Chen J."/>
            <person name="Drula E."/>
            <person name="Henrissat B."/>
            <person name="Wiebenga A."/>
            <person name="Lubbers R.J."/>
            <person name="Gomes A.C."/>
            <person name="Macurrencykelacurrency M.R."/>
            <person name="Stajich J."/>
            <person name="Grigoriev I.V."/>
            <person name="Mortensen U.H."/>
            <person name="De Vries R.P."/>
            <person name="Baker S.E."/>
            <person name="Andersen M.R."/>
        </authorList>
    </citation>
    <scope>NUCLEOTIDE SEQUENCE [LARGE SCALE GENOMIC DNA]</scope>
    <source>
        <strain evidence="2 3">CBS 449.75</strain>
    </source>
</reference>
<evidence type="ECO:0000256" key="1">
    <source>
        <dbReference type="SAM" id="MobiDB-lite"/>
    </source>
</evidence>
<name>A0ABR4L940_9EURO</name>
<comment type="caution">
    <text evidence="2">The sequence shown here is derived from an EMBL/GenBank/DDBJ whole genome shotgun (WGS) entry which is preliminary data.</text>
</comment>
<dbReference type="GeneID" id="98145686"/>
<dbReference type="Proteomes" id="UP001610432">
    <property type="component" value="Unassembled WGS sequence"/>
</dbReference>
<feature type="region of interest" description="Disordered" evidence="1">
    <location>
        <begin position="31"/>
        <end position="56"/>
    </location>
</feature>
<evidence type="ECO:0000313" key="2">
    <source>
        <dbReference type="EMBL" id="KAL2860684.1"/>
    </source>
</evidence>